<evidence type="ECO:0000256" key="1">
    <source>
        <dbReference type="SAM" id="Coils"/>
    </source>
</evidence>
<protein>
    <submittedName>
        <fullName evidence="2">Uncharacterized protein</fullName>
    </submittedName>
</protein>
<evidence type="ECO:0000313" key="2">
    <source>
        <dbReference type="EMBL" id="KAA1260322.1"/>
    </source>
</evidence>
<keyword evidence="1" id="KW-0175">Coiled coil</keyword>
<dbReference type="EMBL" id="VRLW01000001">
    <property type="protein sequence ID" value="KAA1260322.1"/>
    <property type="molecule type" value="Genomic_DNA"/>
</dbReference>
<dbReference type="RefSeq" id="WP_149752795.1">
    <property type="nucleotide sequence ID" value="NZ_VRLW01000001.1"/>
</dbReference>
<reference evidence="2 3" key="1">
    <citation type="submission" date="2019-08" db="EMBL/GenBank/DDBJ databases">
        <title>Deep-cultivation of Planctomycetes and their phenomic and genomic characterization uncovers novel biology.</title>
        <authorList>
            <person name="Wiegand S."/>
            <person name="Jogler M."/>
            <person name="Boedeker C."/>
            <person name="Pinto D."/>
            <person name="Vollmers J."/>
            <person name="Rivas-Marin E."/>
            <person name="Kohn T."/>
            <person name="Peeters S.H."/>
            <person name="Heuer A."/>
            <person name="Rast P."/>
            <person name="Oberbeckmann S."/>
            <person name="Bunk B."/>
            <person name="Jeske O."/>
            <person name="Meyerdierks A."/>
            <person name="Storesund J.E."/>
            <person name="Kallscheuer N."/>
            <person name="Luecker S."/>
            <person name="Lage O.M."/>
            <person name="Pohl T."/>
            <person name="Merkel B.J."/>
            <person name="Hornburger P."/>
            <person name="Mueller R.-W."/>
            <person name="Bruemmer F."/>
            <person name="Labrenz M."/>
            <person name="Spormann A.M."/>
            <person name="Op Den Camp H."/>
            <person name="Overmann J."/>
            <person name="Amann R."/>
            <person name="Jetten M.S.M."/>
            <person name="Mascher T."/>
            <person name="Medema M.H."/>
            <person name="Devos D.P."/>
            <person name="Kaster A.-K."/>
            <person name="Ovreas L."/>
            <person name="Rohde M."/>
            <person name="Galperin M.Y."/>
            <person name="Jogler C."/>
        </authorList>
    </citation>
    <scope>NUCLEOTIDE SEQUENCE [LARGE SCALE GENOMIC DNA]</scope>
    <source>
        <strain evidence="2 3">LF1</strain>
    </source>
</reference>
<proteinExistence type="predicted"/>
<dbReference type="AlphaFoldDB" id="A0A5B1CJ77"/>
<name>A0A5B1CJ77_9BACT</name>
<gene>
    <name evidence="2" type="ORF">LF1_28610</name>
</gene>
<sequence>MAQLLFQSVSRYRSSLYETARNLLRSRNNQFAKVQRLQKQLGEARVEVERLKNEWQRTNDDLHEARRQLKQQQDRADQLQERTNRLPSDLPLKHHCFGPKMIALCLNLSNKIGFRPTEQALKMIFEFLGIPDKPPMWSTIRKWSCRAGVALLKEPVEAADDWIWFVDHSCQIGQDKAMQILGARAGELPSPGETLPLEKMRPLAVSIKTRWTWDDVRKEYAQLAKRNGTPRYVVTDGAKELWETVDVLQKPDKEVIVLRDFKHHAANVFKRSIGKSDRFLAFRKQWGQTRSAIQQTELGYFTPPAQKEKARFMNLGPTLRWASMILYHLDHPGSKTRKTISESRMNEKLGWVRTYRDDIQCWSRCQSIIQTSLRLINRVGLSAGTFLRLQEELTQLKVHHSWDCSTSDAMCEELVSFALAEESKLKDDERTWISTENLESGFGQFKRLEGQHSKGGLTSLSAAMGTVLCHWTPQRVRELLPTVSTKQVDQWVKQELGSTLAAKRKLAYQEAANSSG</sequence>
<comment type="caution">
    <text evidence="2">The sequence shown here is derived from an EMBL/GenBank/DDBJ whole genome shotgun (WGS) entry which is preliminary data.</text>
</comment>
<accession>A0A5B1CJ77</accession>
<evidence type="ECO:0000313" key="3">
    <source>
        <dbReference type="Proteomes" id="UP000322699"/>
    </source>
</evidence>
<organism evidence="2 3">
    <name type="scientific">Rubripirellula obstinata</name>
    <dbReference type="NCBI Taxonomy" id="406547"/>
    <lineage>
        <taxon>Bacteria</taxon>
        <taxon>Pseudomonadati</taxon>
        <taxon>Planctomycetota</taxon>
        <taxon>Planctomycetia</taxon>
        <taxon>Pirellulales</taxon>
        <taxon>Pirellulaceae</taxon>
        <taxon>Rubripirellula</taxon>
    </lineage>
</organism>
<dbReference type="Proteomes" id="UP000322699">
    <property type="component" value="Unassembled WGS sequence"/>
</dbReference>
<keyword evidence="3" id="KW-1185">Reference proteome</keyword>
<feature type="coiled-coil region" evidence="1">
    <location>
        <begin position="34"/>
        <end position="82"/>
    </location>
</feature>